<dbReference type="Pfam" id="PF13302">
    <property type="entry name" value="Acetyltransf_3"/>
    <property type="match status" value="1"/>
</dbReference>
<dbReference type="AlphaFoldDB" id="A0A078MNJ8"/>
<proteinExistence type="predicted"/>
<sequence length="181" mass="18375">MTSLTSDAAGAGILSTARLDLPALSEADVAALIDGVRRPDWAPDFPQPMDLDAALTVFREGLAAGPGPGYRLLRERRSGQVIGSAGFAGLPAAGAVELRFCVAPSRRGRGFAGEAVAALVREALAAPGIDIINAYADTANVASRALLRSAGFRPAPAPAGTAGYELRAGQLPPASRAADAK</sequence>
<feature type="domain" description="N-acetyltransferase" evidence="1">
    <location>
        <begin position="19"/>
        <end position="173"/>
    </location>
</feature>
<dbReference type="InterPro" id="IPR000182">
    <property type="entry name" value="GNAT_dom"/>
</dbReference>
<evidence type="ECO:0000313" key="2">
    <source>
        <dbReference type="EMBL" id="CEA06982.1"/>
    </source>
</evidence>
<dbReference type="InterPro" id="IPR016181">
    <property type="entry name" value="Acyl_CoA_acyltransferase"/>
</dbReference>
<dbReference type="Gene3D" id="3.40.630.30">
    <property type="match status" value="1"/>
</dbReference>
<dbReference type="PANTHER" id="PTHR43441:SF6">
    <property type="entry name" value="N-ACETYLTRANSFERASE DOMAIN-CONTAINING PROTEIN"/>
    <property type="match status" value="1"/>
</dbReference>
<dbReference type="SUPFAM" id="SSF55729">
    <property type="entry name" value="Acyl-CoA N-acyltransferases (Nat)"/>
    <property type="match status" value="1"/>
</dbReference>
<dbReference type="GO" id="GO:1990189">
    <property type="term" value="F:protein N-terminal-serine acetyltransferase activity"/>
    <property type="evidence" value="ECO:0007669"/>
    <property type="project" value="TreeGrafter"/>
</dbReference>
<dbReference type="GO" id="GO:0005737">
    <property type="term" value="C:cytoplasm"/>
    <property type="evidence" value="ECO:0007669"/>
    <property type="project" value="TreeGrafter"/>
</dbReference>
<dbReference type="InterPro" id="IPR051908">
    <property type="entry name" value="Ribosomal_N-acetyltransferase"/>
</dbReference>
<keyword evidence="2" id="KW-0808">Transferase</keyword>
<protein>
    <submittedName>
        <fullName evidence="2">Acetyltransferase (GNAT) family protein</fullName>
    </submittedName>
</protein>
<dbReference type="EMBL" id="LN483070">
    <property type="protein sequence ID" value="CEA06982.1"/>
    <property type="molecule type" value="Genomic_DNA"/>
</dbReference>
<name>A0A078MNJ8_9MICC</name>
<dbReference type="PROSITE" id="PS51186">
    <property type="entry name" value="GNAT"/>
    <property type="match status" value="1"/>
</dbReference>
<dbReference type="PANTHER" id="PTHR43441">
    <property type="entry name" value="RIBOSOMAL-PROTEIN-SERINE ACETYLTRANSFERASE"/>
    <property type="match status" value="1"/>
</dbReference>
<gene>
    <name evidence="2" type="ORF">BN1051_00290</name>
</gene>
<dbReference type="GO" id="GO:0008999">
    <property type="term" value="F:protein-N-terminal-alanine acetyltransferase activity"/>
    <property type="evidence" value="ECO:0007669"/>
    <property type="project" value="TreeGrafter"/>
</dbReference>
<accession>A0A078MNJ8</accession>
<reference evidence="2" key="1">
    <citation type="submission" date="2014-07" db="EMBL/GenBank/DDBJ databases">
        <authorList>
            <person name="Urmite Genomes Urmite Genomes"/>
        </authorList>
    </citation>
    <scope>NUCLEOTIDE SEQUENCE</scope>
    <source>
        <strain evidence="2">11W110_air</strain>
    </source>
</reference>
<organism evidence="2">
    <name type="scientific">Arthrobacter saudimassiliensis</name>
    <dbReference type="NCBI Taxonomy" id="1461584"/>
    <lineage>
        <taxon>Bacteria</taxon>
        <taxon>Bacillati</taxon>
        <taxon>Actinomycetota</taxon>
        <taxon>Actinomycetes</taxon>
        <taxon>Micrococcales</taxon>
        <taxon>Micrococcaceae</taxon>
        <taxon>Arthrobacter</taxon>
    </lineage>
</organism>
<evidence type="ECO:0000259" key="1">
    <source>
        <dbReference type="PROSITE" id="PS51186"/>
    </source>
</evidence>